<reference evidence="1" key="1">
    <citation type="submission" date="2023-11" db="EMBL/GenBank/DDBJ databases">
        <authorList>
            <person name="Poullet M."/>
        </authorList>
    </citation>
    <scope>NUCLEOTIDE SEQUENCE</scope>
    <source>
        <strain evidence="1">E1834</strain>
    </source>
</reference>
<name>A0ACB0XWX5_MELEN</name>
<dbReference type="EMBL" id="CAVMJV010000003">
    <property type="protein sequence ID" value="CAK5020661.1"/>
    <property type="molecule type" value="Genomic_DNA"/>
</dbReference>
<gene>
    <name evidence="1" type="ORF">MENTE1834_LOCUS4505</name>
</gene>
<sequence length="391" mass="44118">MVEQFKNMAETYGTGFYTMRGKPGELAEIRNKINSTPRFTTTESQEEMDADMPTTSGFDTTQIEKIREKFKPTPTMVAEPMIINAKLAAHYKERNRSPPASHYKEKEEERLKGLARTKWPQGKYCMFVIMLLAIFLPTVVSAINSPLLIQIQKKADQNAMPEFRGPHTTISKKGRRITVALSPEKKAHLAELQKRLRAAATTTTTTTYPPPTTTTTTTTLFKSTLPSKSLPTTFRPTQVLTSLPAPNPETPQNTVLIPPKSNSQPQHIPQSLYNSTTQIQTLAPRFQNTKTIAPTQPPSTNLKQRQPPKLANNAPSYQPSTQRASEATENDFSNWLKNLHHEYTRSVNLDNKTSHNKPALWCAHKSTPFRRSLSGSRLEYLFTPTLIKREK</sequence>
<keyword evidence="2" id="KW-1185">Reference proteome</keyword>
<protein>
    <submittedName>
        <fullName evidence="1">Uncharacterized protein</fullName>
    </submittedName>
</protein>
<comment type="caution">
    <text evidence="1">The sequence shown here is derived from an EMBL/GenBank/DDBJ whole genome shotgun (WGS) entry which is preliminary data.</text>
</comment>
<dbReference type="Proteomes" id="UP001497535">
    <property type="component" value="Unassembled WGS sequence"/>
</dbReference>
<evidence type="ECO:0000313" key="2">
    <source>
        <dbReference type="Proteomes" id="UP001497535"/>
    </source>
</evidence>
<proteinExistence type="predicted"/>
<organism evidence="1 2">
    <name type="scientific">Meloidogyne enterolobii</name>
    <name type="common">Root-knot nematode worm</name>
    <name type="synonym">Meloidogyne mayaguensis</name>
    <dbReference type="NCBI Taxonomy" id="390850"/>
    <lineage>
        <taxon>Eukaryota</taxon>
        <taxon>Metazoa</taxon>
        <taxon>Ecdysozoa</taxon>
        <taxon>Nematoda</taxon>
        <taxon>Chromadorea</taxon>
        <taxon>Rhabditida</taxon>
        <taxon>Tylenchina</taxon>
        <taxon>Tylenchomorpha</taxon>
        <taxon>Tylenchoidea</taxon>
        <taxon>Meloidogynidae</taxon>
        <taxon>Meloidogyninae</taxon>
        <taxon>Meloidogyne</taxon>
    </lineage>
</organism>
<evidence type="ECO:0000313" key="1">
    <source>
        <dbReference type="EMBL" id="CAK5020661.1"/>
    </source>
</evidence>
<accession>A0ACB0XWX5</accession>